<organism evidence="1 2">
    <name type="scientific">Candidatus Cerribacteria bacterium 'Amazon FNV 2010 28 9'</name>
    <dbReference type="NCBI Taxonomy" id="2081795"/>
    <lineage>
        <taxon>Bacteria</taxon>
        <taxon>Candidatus Cerribacteria</taxon>
    </lineage>
</organism>
<accession>A0A317JRJ8</accession>
<dbReference type="AlphaFoldDB" id="A0A317JRJ8"/>
<protein>
    <submittedName>
        <fullName evidence="1">Uncharacterized protein</fullName>
    </submittedName>
</protein>
<name>A0A317JRJ8_9BACT</name>
<evidence type="ECO:0000313" key="2">
    <source>
        <dbReference type="Proteomes" id="UP000246104"/>
    </source>
</evidence>
<gene>
    <name evidence="1" type="ORF">C5B42_00450</name>
</gene>
<dbReference type="EMBL" id="PSRQ01000009">
    <property type="protein sequence ID" value="PWU24154.1"/>
    <property type="molecule type" value="Genomic_DNA"/>
</dbReference>
<proteinExistence type="predicted"/>
<reference evidence="1 2" key="1">
    <citation type="submission" date="2018-02" db="EMBL/GenBank/DDBJ databases">
        <title>Genomic Reconstructions from Amazon Rainforest and Pasture Soil Reveal Novel Insights into the Physiology of Candidate Phyla in Tropical Sites.</title>
        <authorList>
            <person name="Kroeger M.E."/>
            <person name="Delmont T."/>
            <person name="Eren A.M."/>
            <person name="Guo J."/>
            <person name="Meyer K.M."/>
            <person name="Khan K."/>
            <person name="Rodrigues J.L.M."/>
            <person name="Bohannan B.J.M."/>
            <person name="Tringe S."/>
            <person name="Borges C.D."/>
            <person name="Tiedje J."/>
            <person name="Tsai S.M."/>
            <person name="Nusslein K."/>
        </authorList>
    </citation>
    <scope>NUCLEOTIDE SEQUENCE [LARGE SCALE GENOMIC DNA]</scope>
    <source>
        <strain evidence="1">Amazon FNV 2010 28 9</strain>
    </source>
</reference>
<comment type="caution">
    <text evidence="1">The sequence shown here is derived from an EMBL/GenBank/DDBJ whole genome shotgun (WGS) entry which is preliminary data.</text>
</comment>
<sequence>MSNLIERGVRQDDAEQHEVALPIEWPDRDIEIADAEVTQAARAIRLYYYRQLPLLRMIPYLALEANGRGGWLDEYSRAYGSCVMAIHQENETWGSYDMFIELRSGVLIGAKASSNHYVITTTETVEFGGDVTLSMASDKEVYTKLAHQSGDVRFSPADEISYMRKMIQKPYHNNPQEVESALRDKAEYKKELDVMMAALPLEQVIAILRSQGFDV</sequence>
<dbReference type="Proteomes" id="UP000246104">
    <property type="component" value="Unassembled WGS sequence"/>
</dbReference>
<evidence type="ECO:0000313" key="1">
    <source>
        <dbReference type="EMBL" id="PWU24154.1"/>
    </source>
</evidence>